<comment type="caution">
    <text evidence="8">The sequence shown here is derived from an EMBL/GenBank/DDBJ whole genome shotgun (WGS) entry which is preliminary data.</text>
</comment>
<dbReference type="GO" id="GO:0003677">
    <property type="term" value="F:DNA binding"/>
    <property type="evidence" value="ECO:0007669"/>
    <property type="project" value="UniProtKB-KW"/>
</dbReference>
<dbReference type="OMA" id="EYVPSEW"/>
<evidence type="ECO:0000313" key="9">
    <source>
        <dbReference type="Proteomes" id="UP000238479"/>
    </source>
</evidence>
<keyword evidence="9" id="KW-1185">Reference proteome</keyword>
<gene>
    <name evidence="8" type="ORF">RchiOBHm_Chr3g0460751</name>
</gene>
<evidence type="ECO:0000259" key="7">
    <source>
        <dbReference type="PROSITE" id="PS51519"/>
    </source>
</evidence>
<feature type="domain" description="RWP-RK" evidence="7">
    <location>
        <begin position="61"/>
        <end position="146"/>
    </location>
</feature>
<evidence type="ECO:0000313" key="8">
    <source>
        <dbReference type="EMBL" id="PRQ42724.1"/>
    </source>
</evidence>
<keyword evidence="5" id="KW-0804">Transcription</keyword>
<keyword evidence="3" id="KW-0175">Coiled coil</keyword>
<keyword evidence="6" id="KW-0539">Nucleus</keyword>
<keyword evidence="2" id="KW-0805">Transcription regulation</keyword>
<dbReference type="PANTHER" id="PTHR46373:SF20">
    <property type="entry name" value="PROTEIN RKD1"/>
    <property type="match status" value="1"/>
</dbReference>
<evidence type="ECO:0000256" key="3">
    <source>
        <dbReference type="ARBA" id="ARBA00023054"/>
    </source>
</evidence>
<organism evidence="8 9">
    <name type="scientific">Rosa chinensis</name>
    <name type="common">China rose</name>
    <dbReference type="NCBI Taxonomy" id="74649"/>
    <lineage>
        <taxon>Eukaryota</taxon>
        <taxon>Viridiplantae</taxon>
        <taxon>Streptophyta</taxon>
        <taxon>Embryophyta</taxon>
        <taxon>Tracheophyta</taxon>
        <taxon>Spermatophyta</taxon>
        <taxon>Magnoliopsida</taxon>
        <taxon>eudicotyledons</taxon>
        <taxon>Gunneridae</taxon>
        <taxon>Pentapetalae</taxon>
        <taxon>rosids</taxon>
        <taxon>fabids</taxon>
        <taxon>Rosales</taxon>
        <taxon>Rosaceae</taxon>
        <taxon>Rosoideae</taxon>
        <taxon>Rosoideae incertae sedis</taxon>
        <taxon>Rosa</taxon>
    </lineage>
</organism>
<dbReference type="AlphaFoldDB" id="A0A2P6R8I0"/>
<reference evidence="8 9" key="1">
    <citation type="journal article" date="2018" name="Nat. Genet.">
        <title>The Rosa genome provides new insights in the design of modern roses.</title>
        <authorList>
            <person name="Bendahmane M."/>
        </authorList>
    </citation>
    <scope>NUCLEOTIDE SEQUENCE [LARGE SCALE GENOMIC DNA]</scope>
    <source>
        <strain evidence="9">cv. Old Blush</strain>
    </source>
</reference>
<dbReference type="PROSITE" id="PS51519">
    <property type="entry name" value="RWP_RK"/>
    <property type="match status" value="1"/>
</dbReference>
<proteinExistence type="predicted"/>
<evidence type="ECO:0000256" key="1">
    <source>
        <dbReference type="ARBA" id="ARBA00004049"/>
    </source>
</evidence>
<sequence length="192" mass="22141">MYVLPLAFTMFLSGSEYVPSEWEDELLLTDDTFLGDGFGVGIDGDEGMSNNLNTTSCNTEDRSGIASSSSKPSKAKMLSQETISEYFYMPITRAAEEMNVSVTTLKKRCRELGIHRWPCRKLNSVKNLEESIQISYMQEFGKKEEELEFLEKERKMIEQVPDLQLEEKTKRLRHAYFKAKSCGNYSMHRRCK</sequence>
<dbReference type="Gramene" id="PRQ42724">
    <property type="protein sequence ID" value="PRQ42724"/>
    <property type="gene ID" value="RchiOBHm_Chr3g0460751"/>
</dbReference>
<dbReference type="STRING" id="74649.A0A2P6R8I0"/>
<dbReference type="InterPro" id="IPR003035">
    <property type="entry name" value="RWP-RK_dom"/>
</dbReference>
<evidence type="ECO:0000256" key="2">
    <source>
        <dbReference type="ARBA" id="ARBA00023015"/>
    </source>
</evidence>
<dbReference type="EMBL" id="PDCK01000041">
    <property type="protein sequence ID" value="PRQ42724.1"/>
    <property type="molecule type" value="Genomic_DNA"/>
</dbReference>
<dbReference type="Pfam" id="PF02042">
    <property type="entry name" value="RWP-RK"/>
    <property type="match status" value="1"/>
</dbReference>
<name>A0A2P6R8I0_ROSCH</name>
<comment type="function">
    <text evidence="1">Putative transcription factor.</text>
</comment>
<protein>
    <submittedName>
        <fullName evidence="8">Putative transcription factor Nin-like family</fullName>
    </submittedName>
</protein>
<keyword evidence="4" id="KW-0238">DNA-binding</keyword>
<dbReference type="GO" id="GO:0003700">
    <property type="term" value="F:DNA-binding transcription factor activity"/>
    <property type="evidence" value="ECO:0007669"/>
    <property type="project" value="InterPro"/>
</dbReference>
<accession>A0A2P6R8I0</accession>
<evidence type="ECO:0000256" key="5">
    <source>
        <dbReference type="ARBA" id="ARBA00023163"/>
    </source>
</evidence>
<evidence type="ECO:0000256" key="4">
    <source>
        <dbReference type="ARBA" id="ARBA00023125"/>
    </source>
</evidence>
<dbReference type="InterPro" id="IPR044607">
    <property type="entry name" value="RKD-like"/>
</dbReference>
<evidence type="ECO:0000256" key="6">
    <source>
        <dbReference type="ARBA" id="ARBA00023242"/>
    </source>
</evidence>
<dbReference type="Proteomes" id="UP000238479">
    <property type="component" value="Chromosome 3"/>
</dbReference>
<dbReference type="PANTHER" id="PTHR46373">
    <property type="entry name" value="PROTEIN RKD4"/>
    <property type="match status" value="1"/>
</dbReference>